<dbReference type="GO" id="GO:0016887">
    <property type="term" value="F:ATP hydrolysis activity"/>
    <property type="evidence" value="ECO:0007669"/>
    <property type="project" value="InterPro"/>
</dbReference>
<feature type="domain" description="ABC transporter" evidence="4">
    <location>
        <begin position="6"/>
        <end position="241"/>
    </location>
</feature>
<dbReference type="KEGG" id="ccl:Clocl_2706"/>
<dbReference type="GO" id="GO:0005524">
    <property type="term" value="F:ATP binding"/>
    <property type="evidence" value="ECO:0007669"/>
    <property type="project" value="UniProtKB-KW"/>
</dbReference>
<reference evidence="6" key="1">
    <citation type="submission" date="2011-12" db="EMBL/GenBank/DDBJ databases">
        <title>Complete sequence of Clostridium clariflavum DSM 19732.</title>
        <authorList>
            <consortium name="US DOE Joint Genome Institute"/>
            <person name="Lucas S."/>
            <person name="Han J."/>
            <person name="Lapidus A."/>
            <person name="Cheng J.-F."/>
            <person name="Goodwin L."/>
            <person name="Pitluck S."/>
            <person name="Peters L."/>
            <person name="Teshima H."/>
            <person name="Detter J.C."/>
            <person name="Han C."/>
            <person name="Tapia R."/>
            <person name="Land M."/>
            <person name="Hauser L."/>
            <person name="Kyrpides N."/>
            <person name="Ivanova N."/>
            <person name="Pagani I."/>
            <person name="Kitzmiller T."/>
            <person name="Lynd L."/>
            <person name="Izquierdo J."/>
            <person name="Woyke T."/>
        </authorList>
    </citation>
    <scope>NUCLEOTIDE SEQUENCE [LARGE SCALE GENOMIC DNA]</scope>
    <source>
        <strain evidence="6">DSM 19732 / NBRC 101661 / EBR45</strain>
    </source>
</reference>
<dbReference type="SMART" id="SM00382">
    <property type="entry name" value="AAA"/>
    <property type="match status" value="1"/>
</dbReference>
<keyword evidence="1" id="KW-0813">Transport</keyword>
<sequence>MTMSKICLQNVSLEYEEHNSRFCAIKDISMSINEGEFVSIIGPSGCGKSTLLSLLTGLNFPTNGYILLDGKQIEGTGTERGVVFQHYSLFPWMTARKNLIFGLKQVYKKKSKKEIEEIADKYLDLVGLGDFKNKYPSQLSGGMQQRVAIARAFAMNPGILLMDEPFGALDAKNRVVLQELLLNLWDNGNERKTVILVTHDIDEAILLSDKIFVMSAGPGTIKKQIDVDLKRPRDRATLIRSEEYLTLRNKLVSLFYDDLIEKIGGDEVVL</sequence>
<dbReference type="EMBL" id="CP003065">
    <property type="protein sequence ID" value="AEV69264.1"/>
    <property type="molecule type" value="Genomic_DNA"/>
</dbReference>
<dbReference type="eggNOG" id="COG1116">
    <property type="taxonomic scope" value="Bacteria"/>
</dbReference>
<dbReference type="CDD" id="cd03293">
    <property type="entry name" value="ABC_NrtD_SsuB_transporters"/>
    <property type="match status" value="1"/>
</dbReference>
<evidence type="ECO:0000313" key="5">
    <source>
        <dbReference type="EMBL" id="AEV69264.1"/>
    </source>
</evidence>
<dbReference type="Proteomes" id="UP000005435">
    <property type="component" value="Chromosome"/>
</dbReference>
<dbReference type="STRING" id="720554.Clocl_2706"/>
<name>G8M2A5_ACECE</name>
<dbReference type="Pfam" id="PF00005">
    <property type="entry name" value="ABC_tran"/>
    <property type="match status" value="1"/>
</dbReference>
<dbReference type="HOGENOM" id="CLU_000604_1_22_9"/>
<dbReference type="Gene3D" id="3.40.50.300">
    <property type="entry name" value="P-loop containing nucleotide triphosphate hydrolases"/>
    <property type="match status" value="1"/>
</dbReference>
<dbReference type="InterPro" id="IPR017871">
    <property type="entry name" value="ABC_transporter-like_CS"/>
</dbReference>
<dbReference type="PROSITE" id="PS50893">
    <property type="entry name" value="ABC_TRANSPORTER_2"/>
    <property type="match status" value="1"/>
</dbReference>
<reference evidence="5 6" key="2">
    <citation type="journal article" date="2012" name="Stand. Genomic Sci.">
        <title>Complete Genome Sequence of Clostridium clariflavum DSM 19732.</title>
        <authorList>
            <person name="Izquierdo J.A."/>
            <person name="Goodwin L."/>
            <person name="Davenport K.W."/>
            <person name="Teshima H."/>
            <person name="Bruce D."/>
            <person name="Detter C."/>
            <person name="Tapia R."/>
            <person name="Han S."/>
            <person name="Land M."/>
            <person name="Hauser L."/>
            <person name="Jeffries C.D."/>
            <person name="Han J."/>
            <person name="Pitluck S."/>
            <person name="Nolan M."/>
            <person name="Chen A."/>
            <person name="Huntemann M."/>
            <person name="Mavromatis K."/>
            <person name="Mikhailova N."/>
            <person name="Liolios K."/>
            <person name="Woyke T."/>
            <person name="Lynd L.R."/>
        </authorList>
    </citation>
    <scope>NUCLEOTIDE SEQUENCE [LARGE SCALE GENOMIC DNA]</scope>
    <source>
        <strain evidence="6">DSM 19732 / NBRC 101661 / EBR45</strain>
    </source>
</reference>
<evidence type="ECO:0000256" key="3">
    <source>
        <dbReference type="ARBA" id="ARBA00022840"/>
    </source>
</evidence>
<evidence type="ECO:0000256" key="1">
    <source>
        <dbReference type="ARBA" id="ARBA00022448"/>
    </source>
</evidence>
<evidence type="ECO:0000259" key="4">
    <source>
        <dbReference type="PROSITE" id="PS50893"/>
    </source>
</evidence>
<keyword evidence="2" id="KW-0547">Nucleotide-binding</keyword>
<dbReference type="PANTHER" id="PTHR42788">
    <property type="entry name" value="TAURINE IMPORT ATP-BINDING PROTEIN-RELATED"/>
    <property type="match status" value="1"/>
</dbReference>
<keyword evidence="6" id="KW-1185">Reference proteome</keyword>
<evidence type="ECO:0000256" key="2">
    <source>
        <dbReference type="ARBA" id="ARBA00022741"/>
    </source>
</evidence>
<protein>
    <submittedName>
        <fullName evidence="5">ABC-type nitrate/sulfonate/bicarbonate transport system, ATPase component</fullName>
    </submittedName>
</protein>
<dbReference type="PROSITE" id="PS00211">
    <property type="entry name" value="ABC_TRANSPORTER_1"/>
    <property type="match status" value="1"/>
</dbReference>
<dbReference type="PANTHER" id="PTHR42788:SF13">
    <property type="entry name" value="ALIPHATIC SULFONATES IMPORT ATP-BINDING PROTEIN SSUB"/>
    <property type="match status" value="1"/>
</dbReference>
<proteinExistence type="predicted"/>
<dbReference type="InterPro" id="IPR003439">
    <property type="entry name" value="ABC_transporter-like_ATP-bd"/>
</dbReference>
<accession>G8M2A5</accession>
<dbReference type="SUPFAM" id="SSF52540">
    <property type="entry name" value="P-loop containing nucleoside triphosphate hydrolases"/>
    <property type="match status" value="1"/>
</dbReference>
<dbReference type="AlphaFoldDB" id="G8M2A5"/>
<organism evidence="5 6">
    <name type="scientific">Acetivibrio clariflavus (strain DSM 19732 / NBRC 101661 / EBR45)</name>
    <name type="common">Clostridium clariflavum</name>
    <dbReference type="NCBI Taxonomy" id="720554"/>
    <lineage>
        <taxon>Bacteria</taxon>
        <taxon>Bacillati</taxon>
        <taxon>Bacillota</taxon>
        <taxon>Clostridia</taxon>
        <taxon>Eubacteriales</taxon>
        <taxon>Oscillospiraceae</taxon>
        <taxon>Acetivibrio</taxon>
    </lineage>
</organism>
<evidence type="ECO:0000313" key="6">
    <source>
        <dbReference type="Proteomes" id="UP000005435"/>
    </source>
</evidence>
<keyword evidence="3" id="KW-0067">ATP-binding</keyword>
<dbReference type="InterPro" id="IPR027417">
    <property type="entry name" value="P-loop_NTPase"/>
</dbReference>
<gene>
    <name evidence="5" type="ordered locus">Clocl_2706</name>
</gene>
<dbReference type="InterPro" id="IPR003593">
    <property type="entry name" value="AAA+_ATPase"/>
</dbReference>
<dbReference type="InterPro" id="IPR050166">
    <property type="entry name" value="ABC_transporter_ATP-bind"/>
</dbReference>